<dbReference type="InterPro" id="IPR024134">
    <property type="entry name" value="SOD_Cu/Zn_/chaperone"/>
</dbReference>
<evidence type="ECO:0000313" key="7">
    <source>
        <dbReference type="EMBL" id="SFE11489.1"/>
    </source>
</evidence>
<comment type="similarity">
    <text evidence="1 3">Belongs to the Cu-Zn superoxide dismutase family.</text>
</comment>
<feature type="compositionally biased region" description="Low complexity" evidence="4">
    <location>
        <begin position="30"/>
        <end position="43"/>
    </location>
</feature>
<dbReference type="GO" id="GO:0004784">
    <property type="term" value="F:superoxide dismutase activity"/>
    <property type="evidence" value="ECO:0007669"/>
    <property type="project" value="UniProtKB-EC"/>
</dbReference>
<dbReference type="SUPFAM" id="SSF49329">
    <property type="entry name" value="Cu,Zn superoxide dismutase-like"/>
    <property type="match status" value="1"/>
</dbReference>
<comment type="cofactor">
    <cofactor evidence="3">
        <name>Cu cation</name>
        <dbReference type="ChEBI" id="CHEBI:23378"/>
    </cofactor>
    <text evidence="3">Binds 1 copper ion per subunit.</text>
</comment>
<keyword evidence="3" id="KW-0479">Metal-binding</keyword>
<dbReference type="OrthoDB" id="9792957at2"/>
<feature type="compositionally biased region" description="Basic and acidic residues" evidence="4">
    <location>
        <begin position="110"/>
        <end position="125"/>
    </location>
</feature>
<reference evidence="8" key="1">
    <citation type="submission" date="2016-10" db="EMBL/GenBank/DDBJ databases">
        <authorList>
            <person name="Varghese N."/>
            <person name="Submissions S."/>
        </authorList>
    </citation>
    <scope>NUCLEOTIDE SEQUENCE [LARGE SCALE GENOMIC DNA]</scope>
    <source>
        <strain evidence="8">DSM 22530</strain>
    </source>
</reference>
<dbReference type="Gene3D" id="2.60.40.200">
    <property type="entry name" value="Superoxide dismutase, copper/zinc binding domain"/>
    <property type="match status" value="1"/>
</dbReference>
<accession>A0A1I1XWE0</accession>
<dbReference type="Pfam" id="PF00080">
    <property type="entry name" value="Sod_Cu"/>
    <property type="match status" value="1"/>
</dbReference>
<dbReference type="EC" id="1.15.1.1" evidence="3"/>
<keyword evidence="3" id="KW-0560">Oxidoreductase</keyword>
<evidence type="ECO:0000256" key="3">
    <source>
        <dbReference type="RuleBase" id="RU000393"/>
    </source>
</evidence>
<dbReference type="PROSITE" id="PS00332">
    <property type="entry name" value="SOD_CU_ZN_2"/>
    <property type="match status" value="1"/>
</dbReference>
<dbReference type="GO" id="GO:0005507">
    <property type="term" value="F:copper ion binding"/>
    <property type="evidence" value="ECO:0007669"/>
    <property type="project" value="InterPro"/>
</dbReference>
<dbReference type="PROSITE" id="PS51257">
    <property type="entry name" value="PROKAR_LIPOPROTEIN"/>
    <property type="match status" value="1"/>
</dbReference>
<dbReference type="AlphaFoldDB" id="A0A1I1XWE0"/>
<proteinExistence type="inferred from homology"/>
<evidence type="ECO:0000256" key="1">
    <source>
        <dbReference type="ARBA" id="ARBA00010457"/>
    </source>
</evidence>
<evidence type="ECO:0000256" key="4">
    <source>
        <dbReference type="SAM" id="MobiDB-lite"/>
    </source>
</evidence>
<protein>
    <recommendedName>
        <fullName evidence="3">Superoxide dismutase [Cu-Zn]</fullName>
        <ecNumber evidence="3">1.15.1.1</ecNumber>
    </recommendedName>
</protein>
<dbReference type="InterPro" id="IPR001424">
    <property type="entry name" value="SOD_Cu_Zn_dom"/>
</dbReference>
<name>A0A1I1XWE0_9BACI</name>
<dbReference type="EMBL" id="FOMR01000008">
    <property type="protein sequence ID" value="SFE11489.1"/>
    <property type="molecule type" value="Genomic_DNA"/>
</dbReference>
<dbReference type="InterPro" id="IPR036423">
    <property type="entry name" value="SOD-like_Cu/Zn_dom_sf"/>
</dbReference>
<organism evidence="7 8">
    <name type="scientific">Lentibacillus persicus</name>
    <dbReference type="NCBI Taxonomy" id="640948"/>
    <lineage>
        <taxon>Bacteria</taxon>
        <taxon>Bacillati</taxon>
        <taxon>Bacillota</taxon>
        <taxon>Bacilli</taxon>
        <taxon>Bacillales</taxon>
        <taxon>Bacillaceae</taxon>
        <taxon>Lentibacillus</taxon>
    </lineage>
</organism>
<sequence>MKRWIFLLMLLTVIVVLTACGGSGNNDSDQQNNTEETSSQQEESSGEPVTVDLMNGDDESVATAELQQTSNGVNITFEGTNIPKGTHGFHIHENGQCEAPDFKSAGGHFNPDDSDHGFDTEKGPHAGDLPNITVGEDGTVRMSYLAKNVTLESGQDNSLLGDGGTALVIHEGKDDGESQPSGDAGDRFACGTISE</sequence>
<dbReference type="RefSeq" id="WP_090085828.1">
    <property type="nucleotide sequence ID" value="NZ_FOMR01000008.1"/>
</dbReference>
<comment type="function">
    <text evidence="2">Destroys radicals which are normally produced within the cells and which are toxic to biological systems. May play a role in favoring mycobacterial survival in phagocytes.</text>
</comment>
<comment type="catalytic activity">
    <reaction evidence="3">
        <text>2 superoxide + 2 H(+) = H2O2 + O2</text>
        <dbReference type="Rhea" id="RHEA:20696"/>
        <dbReference type="ChEBI" id="CHEBI:15378"/>
        <dbReference type="ChEBI" id="CHEBI:15379"/>
        <dbReference type="ChEBI" id="CHEBI:16240"/>
        <dbReference type="ChEBI" id="CHEBI:18421"/>
        <dbReference type="EC" id="1.15.1.1"/>
    </reaction>
</comment>
<keyword evidence="8" id="KW-1185">Reference proteome</keyword>
<keyword evidence="3" id="KW-0862">Zinc</keyword>
<feature type="chain" id="PRO_5039068927" description="Superoxide dismutase [Cu-Zn]" evidence="5">
    <location>
        <begin position="20"/>
        <end position="195"/>
    </location>
</feature>
<dbReference type="CDD" id="cd00305">
    <property type="entry name" value="Cu-Zn_Superoxide_Dismutase"/>
    <property type="match status" value="1"/>
</dbReference>
<evidence type="ECO:0000256" key="5">
    <source>
        <dbReference type="SAM" id="SignalP"/>
    </source>
</evidence>
<evidence type="ECO:0000313" key="8">
    <source>
        <dbReference type="Proteomes" id="UP000199474"/>
    </source>
</evidence>
<keyword evidence="5" id="KW-0732">Signal</keyword>
<gene>
    <name evidence="7" type="ORF">SAMN05216238_108150</name>
</gene>
<dbReference type="Proteomes" id="UP000199474">
    <property type="component" value="Unassembled WGS sequence"/>
</dbReference>
<feature type="region of interest" description="Disordered" evidence="4">
    <location>
        <begin position="23"/>
        <end position="54"/>
    </location>
</feature>
<comment type="cofactor">
    <cofactor evidence="3">
        <name>Zn(2+)</name>
        <dbReference type="ChEBI" id="CHEBI:29105"/>
    </cofactor>
    <text evidence="3">Binds 1 zinc ion per subunit.</text>
</comment>
<dbReference type="PANTHER" id="PTHR10003">
    <property type="entry name" value="SUPEROXIDE DISMUTASE CU-ZN -RELATED"/>
    <property type="match status" value="1"/>
</dbReference>
<evidence type="ECO:0000259" key="6">
    <source>
        <dbReference type="Pfam" id="PF00080"/>
    </source>
</evidence>
<feature type="signal peptide" evidence="5">
    <location>
        <begin position="1"/>
        <end position="19"/>
    </location>
</feature>
<dbReference type="InterPro" id="IPR018152">
    <property type="entry name" value="SOD_Cu/Zn_BS"/>
</dbReference>
<evidence type="ECO:0000256" key="2">
    <source>
        <dbReference type="ARBA" id="ARBA00024900"/>
    </source>
</evidence>
<feature type="domain" description="Superoxide dismutase copper/zinc binding" evidence="6">
    <location>
        <begin position="63"/>
        <end position="193"/>
    </location>
</feature>
<keyword evidence="3" id="KW-0186">Copper</keyword>
<feature type="region of interest" description="Disordered" evidence="4">
    <location>
        <begin position="170"/>
        <end position="195"/>
    </location>
</feature>
<feature type="region of interest" description="Disordered" evidence="4">
    <location>
        <begin position="101"/>
        <end position="135"/>
    </location>
</feature>
<dbReference type="STRING" id="640948.SAMN05216238_108150"/>